<dbReference type="Proteomes" id="UP000231602">
    <property type="component" value="Unassembled WGS sequence"/>
</dbReference>
<sequence>MSATVVIVLITFAIVLGLIIWAIAKAQRQDRRAGEVESRRLFSWVKKIPKKTVFAVIAIALLLYGGYYFASCKGATQQITACPTHEEKFTLQPGEEKKV</sequence>
<reference evidence="2 3" key="1">
    <citation type="submission" date="2017-09" db="EMBL/GenBank/DDBJ databases">
        <title>Depth-based differentiation of microbial function through sediment-hosted aquifers and enrichment of novel symbionts in the deep terrestrial subsurface.</title>
        <authorList>
            <person name="Probst A.J."/>
            <person name="Ladd B."/>
            <person name="Jarett J.K."/>
            <person name="Geller-Mcgrath D.E."/>
            <person name="Sieber C.M."/>
            <person name="Emerson J.B."/>
            <person name="Anantharaman K."/>
            <person name="Thomas B.C."/>
            <person name="Malmstrom R."/>
            <person name="Stieglmeier M."/>
            <person name="Klingl A."/>
            <person name="Woyke T."/>
            <person name="Ryan C.M."/>
            <person name="Banfield J.F."/>
        </authorList>
    </citation>
    <scope>NUCLEOTIDE SEQUENCE [LARGE SCALE GENOMIC DNA]</scope>
    <source>
        <strain evidence="2">CG10_big_fil_rev_8_21_14_0_10_31_9</strain>
    </source>
</reference>
<keyword evidence="1" id="KW-0812">Transmembrane</keyword>
<dbReference type="EMBL" id="PCXV01000025">
    <property type="protein sequence ID" value="PIR44110.1"/>
    <property type="molecule type" value="Genomic_DNA"/>
</dbReference>
<accession>A0A2H0RCE7</accession>
<dbReference type="AlphaFoldDB" id="A0A2H0RCE7"/>
<name>A0A2H0RCE7_9BACT</name>
<evidence type="ECO:0000313" key="3">
    <source>
        <dbReference type="Proteomes" id="UP000231602"/>
    </source>
</evidence>
<keyword evidence="1" id="KW-1133">Transmembrane helix</keyword>
<organism evidence="2 3">
    <name type="scientific">Candidatus Wolfebacteria bacterium CG10_big_fil_rev_8_21_14_0_10_31_9</name>
    <dbReference type="NCBI Taxonomy" id="1975070"/>
    <lineage>
        <taxon>Bacteria</taxon>
        <taxon>Candidatus Wolfeibacteriota</taxon>
    </lineage>
</organism>
<proteinExistence type="predicted"/>
<keyword evidence="1" id="KW-0472">Membrane</keyword>
<feature type="non-terminal residue" evidence="2">
    <location>
        <position position="99"/>
    </location>
</feature>
<evidence type="ECO:0000256" key="1">
    <source>
        <dbReference type="SAM" id="Phobius"/>
    </source>
</evidence>
<feature type="transmembrane region" description="Helical" evidence="1">
    <location>
        <begin position="6"/>
        <end position="24"/>
    </location>
</feature>
<feature type="transmembrane region" description="Helical" evidence="1">
    <location>
        <begin position="52"/>
        <end position="70"/>
    </location>
</feature>
<comment type="caution">
    <text evidence="2">The sequence shown here is derived from an EMBL/GenBank/DDBJ whole genome shotgun (WGS) entry which is preliminary data.</text>
</comment>
<evidence type="ECO:0000313" key="2">
    <source>
        <dbReference type="EMBL" id="PIR44110.1"/>
    </source>
</evidence>
<gene>
    <name evidence="2" type="ORF">COV23_01595</name>
</gene>
<protein>
    <submittedName>
        <fullName evidence="2">Uncharacterized protein</fullName>
    </submittedName>
</protein>